<dbReference type="RefSeq" id="WP_377483382.1">
    <property type="nucleotide sequence ID" value="NZ_JBHUOX010000005.1"/>
</dbReference>
<reference evidence="2" key="1">
    <citation type="journal article" date="2019" name="Int. J. Syst. Evol. Microbiol.">
        <title>The Global Catalogue of Microorganisms (GCM) 10K type strain sequencing project: providing services to taxonomists for standard genome sequencing and annotation.</title>
        <authorList>
            <consortium name="The Broad Institute Genomics Platform"/>
            <consortium name="The Broad Institute Genome Sequencing Center for Infectious Disease"/>
            <person name="Wu L."/>
            <person name="Ma J."/>
        </authorList>
    </citation>
    <scope>NUCLEOTIDE SEQUENCE [LARGE SCALE GENOMIC DNA]</scope>
    <source>
        <strain evidence="2">KCTC 23984</strain>
    </source>
</reference>
<sequence length="209" mass="24644">MIESEEAVTWRIEKIIDKFHLLIQNNLVELTEDQYKNLYPYFLKVEEFYSITLLCKNIKGFPTKLLLDYTNDLPPGVVPSEAIEGELLERLRINTSDISALKIMIFEVREFYDGVHDIHRWASMTEMKTFRVILKKLSKQAREISSVFTLGPQNKLASSNYLIDLNLNRMELFFLYNYLGNHSMLDEDFLRSLLHSYIRKHKITEVLNS</sequence>
<accession>A0ABW6BRF2</accession>
<evidence type="ECO:0000313" key="1">
    <source>
        <dbReference type="EMBL" id="MFD3000405.1"/>
    </source>
</evidence>
<keyword evidence="2" id="KW-1185">Reference proteome</keyword>
<dbReference type="Proteomes" id="UP001597641">
    <property type="component" value="Unassembled WGS sequence"/>
</dbReference>
<protein>
    <submittedName>
        <fullName evidence="1">Uncharacterized protein</fullName>
    </submittedName>
</protein>
<gene>
    <name evidence="1" type="ORF">ACFS7Z_08550</name>
</gene>
<name>A0ABW6BRF2_9BACT</name>
<proteinExistence type="predicted"/>
<evidence type="ECO:0000313" key="2">
    <source>
        <dbReference type="Proteomes" id="UP001597641"/>
    </source>
</evidence>
<comment type="caution">
    <text evidence="1">The sequence shown here is derived from an EMBL/GenBank/DDBJ whole genome shotgun (WGS) entry which is preliminary data.</text>
</comment>
<dbReference type="EMBL" id="JBHUOX010000005">
    <property type="protein sequence ID" value="MFD3000405.1"/>
    <property type="molecule type" value="Genomic_DNA"/>
</dbReference>
<organism evidence="1 2">
    <name type="scientific">Pontibacter toksunensis</name>
    <dbReference type="NCBI Taxonomy" id="1332631"/>
    <lineage>
        <taxon>Bacteria</taxon>
        <taxon>Pseudomonadati</taxon>
        <taxon>Bacteroidota</taxon>
        <taxon>Cytophagia</taxon>
        <taxon>Cytophagales</taxon>
        <taxon>Hymenobacteraceae</taxon>
        <taxon>Pontibacter</taxon>
    </lineage>
</organism>